<keyword evidence="1" id="KW-1133">Transmembrane helix</keyword>
<keyword evidence="3" id="KW-1185">Reference proteome</keyword>
<evidence type="ECO:0000256" key="1">
    <source>
        <dbReference type="SAM" id="Phobius"/>
    </source>
</evidence>
<organism evidence="2 3">
    <name type="scientific">Lucilia cuprina</name>
    <name type="common">Green bottle fly</name>
    <name type="synonym">Australian sheep blowfly</name>
    <dbReference type="NCBI Taxonomy" id="7375"/>
    <lineage>
        <taxon>Eukaryota</taxon>
        <taxon>Metazoa</taxon>
        <taxon>Ecdysozoa</taxon>
        <taxon>Arthropoda</taxon>
        <taxon>Hexapoda</taxon>
        <taxon>Insecta</taxon>
        <taxon>Pterygota</taxon>
        <taxon>Neoptera</taxon>
        <taxon>Endopterygota</taxon>
        <taxon>Diptera</taxon>
        <taxon>Brachycera</taxon>
        <taxon>Muscomorpha</taxon>
        <taxon>Oestroidea</taxon>
        <taxon>Calliphoridae</taxon>
        <taxon>Luciliinae</taxon>
        <taxon>Lucilia</taxon>
    </lineage>
</organism>
<keyword evidence="1" id="KW-0812">Transmembrane</keyword>
<accession>A0A0L0C8K0</accession>
<sequence length="222" mass="24577">MILKPLLHNKEVVLNILYKVLINYIPQKKVKFKVFLVGVLLIVSSVFCLLLTALKPTEVVVLTKGFVATTNCFLAKISLIFNDCEVSSSGSSSSCSQLAEKDCDRFLRLAERLFPLGVSDCEELQLEECVESCETCMSSISTVFSIISSVSSACEKISGSLFNRFVLIESLLFLSGFVLFEDLEQLTFKRLTLILKLSAENSAILSCCKPFKGEEDLSGVKR</sequence>
<reference evidence="2 3" key="1">
    <citation type="journal article" date="2015" name="Nat. Commun.">
        <title>Lucilia cuprina genome unlocks parasitic fly biology to underpin future interventions.</title>
        <authorList>
            <person name="Anstead C.A."/>
            <person name="Korhonen P.K."/>
            <person name="Young N.D."/>
            <person name="Hall R.S."/>
            <person name="Jex A.R."/>
            <person name="Murali S.C."/>
            <person name="Hughes D.S."/>
            <person name="Lee S.F."/>
            <person name="Perry T."/>
            <person name="Stroehlein A.J."/>
            <person name="Ansell B.R."/>
            <person name="Breugelmans B."/>
            <person name="Hofmann A."/>
            <person name="Qu J."/>
            <person name="Dugan S."/>
            <person name="Lee S.L."/>
            <person name="Chao H."/>
            <person name="Dinh H."/>
            <person name="Han Y."/>
            <person name="Doddapaneni H.V."/>
            <person name="Worley K.C."/>
            <person name="Muzny D.M."/>
            <person name="Ioannidis P."/>
            <person name="Waterhouse R.M."/>
            <person name="Zdobnov E.M."/>
            <person name="James P.J."/>
            <person name="Bagnall N.H."/>
            <person name="Kotze A.C."/>
            <person name="Gibbs R.A."/>
            <person name="Richards S."/>
            <person name="Batterham P."/>
            <person name="Gasser R.B."/>
        </authorList>
    </citation>
    <scope>NUCLEOTIDE SEQUENCE [LARGE SCALE GENOMIC DNA]</scope>
    <source>
        <strain evidence="2 3">LS</strain>
        <tissue evidence="2">Full body</tissue>
    </source>
</reference>
<name>A0A0L0C8K0_LUCCU</name>
<gene>
    <name evidence="2" type="ORF">FF38_05774</name>
</gene>
<feature type="transmembrane region" description="Helical" evidence="1">
    <location>
        <begin position="34"/>
        <end position="54"/>
    </location>
</feature>
<dbReference type="AlphaFoldDB" id="A0A0L0C8K0"/>
<keyword evidence="1" id="KW-0472">Membrane</keyword>
<dbReference type="Proteomes" id="UP000037069">
    <property type="component" value="Unassembled WGS sequence"/>
</dbReference>
<comment type="caution">
    <text evidence="2">The sequence shown here is derived from an EMBL/GenBank/DDBJ whole genome shotgun (WGS) entry which is preliminary data.</text>
</comment>
<evidence type="ECO:0000313" key="2">
    <source>
        <dbReference type="EMBL" id="KNC28557.1"/>
    </source>
</evidence>
<protein>
    <submittedName>
        <fullName evidence="2">Uncharacterized protein</fullName>
    </submittedName>
</protein>
<evidence type="ECO:0000313" key="3">
    <source>
        <dbReference type="Proteomes" id="UP000037069"/>
    </source>
</evidence>
<dbReference type="EMBL" id="JRES01000760">
    <property type="protein sequence ID" value="KNC28557.1"/>
    <property type="molecule type" value="Genomic_DNA"/>
</dbReference>
<proteinExistence type="predicted"/>